<evidence type="ECO:0000256" key="1">
    <source>
        <dbReference type="SAM" id="Coils"/>
    </source>
</evidence>
<sequence length="268" mass="30122">MSANSESEKFGFEISTPCPITNTERFELFKAGTPISFHSGSETIWLINPLPNIKVRFACGLCLTENANLAALGQHTKRCYECQLKKHNPDYVNKFVTEKLTLPCKSTLIPDKIKVKANEMGGMDGFNYLNEYLESKLTPQERKTIASKKKECKTRIALEEEKQKNSALRKELEQMKKKIADSNKDKGATANDSVSANAPPLTANDFVSANAPPPPFFAKAEAVEQELETTKRKKKKRKNVLETTKRKKKKKKTPALLLLKNHHVVVSN</sequence>
<feature type="non-terminal residue" evidence="3">
    <location>
        <position position="268"/>
    </location>
</feature>
<feature type="coiled-coil region" evidence="1">
    <location>
        <begin position="155"/>
        <end position="185"/>
    </location>
</feature>
<gene>
    <name evidence="3" type="ORF">FRACYDRAFT_271131</name>
</gene>
<keyword evidence="4" id="KW-1185">Reference proteome</keyword>
<evidence type="ECO:0000256" key="2">
    <source>
        <dbReference type="SAM" id="MobiDB-lite"/>
    </source>
</evidence>
<name>A0A1E7EWP0_9STRA</name>
<evidence type="ECO:0000313" key="3">
    <source>
        <dbReference type="EMBL" id="OEU10381.1"/>
    </source>
</evidence>
<dbReference type="Proteomes" id="UP000095751">
    <property type="component" value="Unassembled WGS sequence"/>
</dbReference>
<feature type="region of interest" description="Disordered" evidence="2">
    <location>
        <begin position="226"/>
        <end position="253"/>
    </location>
</feature>
<protein>
    <submittedName>
        <fullName evidence="3">Uncharacterized protein</fullName>
    </submittedName>
</protein>
<reference evidence="3 4" key="1">
    <citation type="submission" date="2016-09" db="EMBL/GenBank/DDBJ databases">
        <title>Extensive genetic diversity and differential bi-allelic expression allows diatom success in the polar Southern Ocean.</title>
        <authorList>
            <consortium name="DOE Joint Genome Institute"/>
            <person name="Mock T."/>
            <person name="Otillar R.P."/>
            <person name="Strauss J."/>
            <person name="Dupont C."/>
            <person name="Frickenhaus S."/>
            <person name="Maumus F."/>
            <person name="Mcmullan M."/>
            <person name="Sanges R."/>
            <person name="Schmutz J."/>
            <person name="Toseland A."/>
            <person name="Valas R."/>
            <person name="Veluchamy A."/>
            <person name="Ward B.J."/>
            <person name="Allen A."/>
            <person name="Barry K."/>
            <person name="Falciatore A."/>
            <person name="Ferrante M."/>
            <person name="Fortunato A.E."/>
            <person name="Gloeckner G."/>
            <person name="Gruber A."/>
            <person name="Hipkin R."/>
            <person name="Janech M."/>
            <person name="Kroth P."/>
            <person name="Leese F."/>
            <person name="Lindquist E."/>
            <person name="Lyon B.R."/>
            <person name="Martin J."/>
            <person name="Mayer C."/>
            <person name="Parker M."/>
            <person name="Quesneville H."/>
            <person name="Raymond J."/>
            <person name="Uhlig C."/>
            <person name="Valentin K.U."/>
            <person name="Worden A.Z."/>
            <person name="Armbrust E.V."/>
            <person name="Bowler C."/>
            <person name="Green B."/>
            <person name="Moulton V."/>
            <person name="Van Oosterhout C."/>
            <person name="Grigoriev I."/>
        </authorList>
    </citation>
    <scope>NUCLEOTIDE SEQUENCE [LARGE SCALE GENOMIC DNA]</scope>
    <source>
        <strain evidence="3 4">CCMP1102</strain>
    </source>
</reference>
<dbReference type="KEGG" id="fcy:FRACYDRAFT_271131"/>
<evidence type="ECO:0000313" key="4">
    <source>
        <dbReference type="Proteomes" id="UP000095751"/>
    </source>
</evidence>
<keyword evidence="1" id="KW-0175">Coiled coil</keyword>
<proteinExistence type="predicted"/>
<dbReference type="InParanoid" id="A0A1E7EWP0"/>
<organism evidence="3 4">
    <name type="scientific">Fragilariopsis cylindrus CCMP1102</name>
    <dbReference type="NCBI Taxonomy" id="635003"/>
    <lineage>
        <taxon>Eukaryota</taxon>
        <taxon>Sar</taxon>
        <taxon>Stramenopiles</taxon>
        <taxon>Ochrophyta</taxon>
        <taxon>Bacillariophyta</taxon>
        <taxon>Bacillariophyceae</taxon>
        <taxon>Bacillariophycidae</taxon>
        <taxon>Bacillariales</taxon>
        <taxon>Bacillariaceae</taxon>
        <taxon>Fragilariopsis</taxon>
    </lineage>
</organism>
<dbReference type="EMBL" id="KV784372">
    <property type="protein sequence ID" value="OEU10381.1"/>
    <property type="molecule type" value="Genomic_DNA"/>
</dbReference>
<accession>A0A1E7EWP0</accession>
<dbReference type="AlphaFoldDB" id="A0A1E7EWP0"/>